<dbReference type="Proteomes" id="UP001499938">
    <property type="component" value="Unassembled WGS sequence"/>
</dbReference>
<dbReference type="InterPro" id="IPR036465">
    <property type="entry name" value="vWFA_dom_sf"/>
</dbReference>
<feature type="compositionally biased region" description="Gly residues" evidence="1">
    <location>
        <begin position="184"/>
        <end position="207"/>
    </location>
</feature>
<dbReference type="InterPro" id="IPR011195">
    <property type="entry name" value="UCP010256"/>
</dbReference>
<dbReference type="SUPFAM" id="SSF53300">
    <property type="entry name" value="vWA-like"/>
    <property type="match status" value="1"/>
</dbReference>
<evidence type="ECO:0000313" key="2">
    <source>
        <dbReference type="EMBL" id="GAA1789236.1"/>
    </source>
</evidence>
<dbReference type="Pfam" id="PF05762">
    <property type="entry name" value="VWA_CoxE"/>
    <property type="match status" value="1"/>
</dbReference>
<sequence length="500" mass="54023">MTIPAHETTANATAAAIPRRLVAFGAALRGHGIRTGTSDLIDAAAAATALGYDDRERLRAALAATLLRRSTEQRVFDDLFDVYFPAALGSRSSVPEDDPLPPPTDPAGRRALATRLRDELAAVIATRDARDLDRLAARVVATLGRLPNDSTLGTFSAAQALDLLAPQTAIAAALQRLQDAGLDAPGGSGDGSGGSGGGGQGAGGRPGSGLSSRFTRDELRDEVAEFRRRVERETRRRNAEVRGAERISRYAVRAPIDQTSFILAGPDELAELRRAITPLARKLATRLAAKRRSGRGAPIDIRRTLRRAMATGGVPMRPAYRKRPPSRVDLVLLCDMSSSVAGFSRFTILLMQALAGQFRRVRIFGFVNVVDELTDVIADAPPGAEISGTFDDTSRMTKWHNNSDYGAALEYFVDNHLDAVGHRSIVMILGDARTNNTDPGLDALHAINERARSVFFLNPEPARQWSSGDSVAHRYAEVVDMHECRNLAQLRHFVARVLIS</sequence>
<name>A0ABN2LIA1_9MICO</name>
<feature type="region of interest" description="Disordered" evidence="1">
    <location>
        <begin position="181"/>
        <end position="216"/>
    </location>
</feature>
<gene>
    <name evidence="2" type="ORF">GCM10009811_12710</name>
</gene>
<dbReference type="PANTHER" id="PTHR39338:SF5">
    <property type="entry name" value="BLR6139 PROTEIN"/>
    <property type="match status" value="1"/>
</dbReference>
<dbReference type="RefSeq" id="WP_344082653.1">
    <property type="nucleotide sequence ID" value="NZ_BAAAPO010000021.1"/>
</dbReference>
<organism evidence="2 3">
    <name type="scientific">Nostocoides veronense</name>
    <dbReference type="NCBI Taxonomy" id="330836"/>
    <lineage>
        <taxon>Bacteria</taxon>
        <taxon>Bacillati</taxon>
        <taxon>Actinomycetota</taxon>
        <taxon>Actinomycetes</taxon>
        <taxon>Micrococcales</taxon>
        <taxon>Intrasporangiaceae</taxon>
        <taxon>Nostocoides</taxon>
    </lineage>
</organism>
<evidence type="ECO:0000313" key="3">
    <source>
        <dbReference type="Proteomes" id="UP001499938"/>
    </source>
</evidence>
<evidence type="ECO:0000256" key="1">
    <source>
        <dbReference type="SAM" id="MobiDB-lite"/>
    </source>
</evidence>
<keyword evidence="3" id="KW-1185">Reference proteome</keyword>
<dbReference type="PANTHER" id="PTHR39338">
    <property type="entry name" value="BLL5662 PROTEIN-RELATED"/>
    <property type="match status" value="1"/>
</dbReference>
<dbReference type="EMBL" id="BAAAPO010000021">
    <property type="protein sequence ID" value="GAA1789236.1"/>
    <property type="molecule type" value="Genomic_DNA"/>
</dbReference>
<proteinExistence type="predicted"/>
<accession>A0ABN2LIA1</accession>
<dbReference type="PIRSF" id="PIRSF010256">
    <property type="entry name" value="CoxE_vWa"/>
    <property type="match status" value="1"/>
</dbReference>
<reference evidence="2 3" key="1">
    <citation type="journal article" date="2019" name="Int. J. Syst. Evol. Microbiol.">
        <title>The Global Catalogue of Microorganisms (GCM) 10K type strain sequencing project: providing services to taxonomists for standard genome sequencing and annotation.</title>
        <authorList>
            <consortium name="The Broad Institute Genomics Platform"/>
            <consortium name="The Broad Institute Genome Sequencing Center for Infectious Disease"/>
            <person name="Wu L."/>
            <person name="Ma J."/>
        </authorList>
    </citation>
    <scope>NUCLEOTIDE SEQUENCE [LARGE SCALE GENOMIC DNA]</scope>
    <source>
        <strain evidence="2 3">JCM 15592</strain>
    </source>
</reference>
<comment type="caution">
    <text evidence="2">The sequence shown here is derived from an EMBL/GenBank/DDBJ whole genome shotgun (WGS) entry which is preliminary data.</text>
</comment>
<dbReference type="InterPro" id="IPR008912">
    <property type="entry name" value="Uncharacterised_CoxE"/>
</dbReference>
<protein>
    <submittedName>
        <fullName evidence="2">VWA domain-containing protein</fullName>
    </submittedName>
</protein>